<dbReference type="HOGENOM" id="CLU_350888_0_0_1"/>
<gene>
    <name evidence="3" type="ORF">BATDEDRAFT_22319</name>
</gene>
<evidence type="ECO:0000256" key="1">
    <source>
        <dbReference type="SAM" id="Coils"/>
    </source>
</evidence>
<dbReference type="InParanoid" id="F4NTN4"/>
<evidence type="ECO:0000313" key="4">
    <source>
        <dbReference type="Proteomes" id="UP000007241"/>
    </source>
</evidence>
<keyword evidence="4" id="KW-1185">Reference proteome</keyword>
<dbReference type="Proteomes" id="UP000007241">
    <property type="component" value="Unassembled WGS sequence"/>
</dbReference>
<evidence type="ECO:0000313" key="3">
    <source>
        <dbReference type="EMBL" id="EGF83534.1"/>
    </source>
</evidence>
<reference evidence="3 4" key="1">
    <citation type="submission" date="2009-12" db="EMBL/GenBank/DDBJ databases">
        <title>The draft genome of Batrachochytrium dendrobatidis.</title>
        <authorList>
            <consortium name="US DOE Joint Genome Institute (JGI-PGF)"/>
            <person name="Kuo A."/>
            <person name="Salamov A."/>
            <person name="Schmutz J."/>
            <person name="Lucas S."/>
            <person name="Pitluck S."/>
            <person name="Rosenblum E."/>
            <person name="Stajich J."/>
            <person name="Eisen M."/>
            <person name="Grigoriev I.V."/>
        </authorList>
    </citation>
    <scope>NUCLEOTIDE SEQUENCE [LARGE SCALE GENOMIC DNA]</scope>
    <source>
        <strain evidence="4">JAM81 / FGSC 10211</strain>
    </source>
</reference>
<keyword evidence="1" id="KW-0175">Coiled coil</keyword>
<dbReference type="GeneID" id="18237903"/>
<proteinExistence type="predicted"/>
<dbReference type="AlphaFoldDB" id="F4NTN4"/>
<feature type="compositionally biased region" description="Polar residues" evidence="2">
    <location>
        <begin position="276"/>
        <end position="320"/>
    </location>
</feature>
<dbReference type="EMBL" id="GL882879">
    <property type="protein sequence ID" value="EGF83534.1"/>
    <property type="molecule type" value="Genomic_DNA"/>
</dbReference>
<feature type="region of interest" description="Disordered" evidence="2">
    <location>
        <begin position="10"/>
        <end position="45"/>
    </location>
</feature>
<name>F4NTN4_BATDJ</name>
<organism evidence="3 4">
    <name type="scientific">Batrachochytrium dendrobatidis (strain JAM81 / FGSC 10211)</name>
    <name type="common">Frog chytrid fungus</name>
    <dbReference type="NCBI Taxonomy" id="684364"/>
    <lineage>
        <taxon>Eukaryota</taxon>
        <taxon>Fungi</taxon>
        <taxon>Fungi incertae sedis</taxon>
        <taxon>Chytridiomycota</taxon>
        <taxon>Chytridiomycota incertae sedis</taxon>
        <taxon>Chytridiomycetes</taxon>
        <taxon>Rhizophydiales</taxon>
        <taxon>Rhizophydiales incertae sedis</taxon>
        <taxon>Batrachochytrium</taxon>
    </lineage>
</organism>
<accession>F4NTN4</accession>
<sequence length="831" mass="93797">MNDRAIAEALASTQKSASTTPSVSNALPTSMENSKTASSQLNKHGSTTAALKRIQKNIQHGLDRTVIRAPKQGEKKRDAALAYASAQETIEKLQASIEISEKAYKDAITVRRTTPSNMFENQDAAANLFQENELNVNWIDRARHELTRMTARKITMNQEKISIAKSISEKTDIQLQEAKAQLQQQRKFFQARPKLLKHYYSIFGDILFVSALNDCAYAVFTTKNIIEIWITEIVDAKQKTSIKTIIELKCDPITLVHQLSSELINTSYQEHEAKGTVSSTTQKFNTSNKQEPSSQKLRNSQTADSTALPSFKSSLNNPNSIPLPKNLRGHTSSFDRIDESVHKTRSVIQNLPLRKLLQMATFRSTKMANLTETGHTLSPENLKLINGPSRLVRHRTMFFVGCQSGEALNIEIIWEYDTNSEKTEFNMNVLAQQQISYIPISHVLYYCTEEGIPLLVVEVATLTGEHVLKAFQTNFELEWACKCDVLKLASVDRIPRTILQDKFDFTGTPLNDFKNVEELVVANMCEDKRYPGIIVALQTGVLLRVKYGRETQVRSVNTPEYHESDYSSKIQDSNALNLNSAGLYSNQADEDVQDQLDHYEVNVSWVLDIFLSQVEEGFKQKSSWVDNLLPTSDHVDTTSPKNENRVRARTLMSTSPKDFKITGIRFLINHKHNKAQFMVAGNDGIIRFYPDEPNRNSNGVKPISKFSINTEIRIFDGKVQISADQKYKSLNSPQIDNVLWYKNMQLGLAFTENSTLAVYDINDPLSNMAQVKIVSKKIGVIEEPKPNKSLISTPRGVYMIDDERGLGILYCGQEWSMFSISDMIELTSTSE</sequence>
<feature type="compositionally biased region" description="Polar residues" evidence="2">
    <location>
        <begin position="11"/>
        <end position="45"/>
    </location>
</feature>
<protein>
    <submittedName>
        <fullName evidence="3">Uncharacterized protein</fullName>
    </submittedName>
</protein>
<feature type="region of interest" description="Disordered" evidence="2">
    <location>
        <begin position="274"/>
        <end position="329"/>
    </location>
</feature>
<feature type="coiled-coil region" evidence="1">
    <location>
        <begin position="76"/>
        <end position="103"/>
    </location>
</feature>
<dbReference type="OrthoDB" id="2101693at2759"/>
<evidence type="ECO:0000256" key="2">
    <source>
        <dbReference type="SAM" id="MobiDB-lite"/>
    </source>
</evidence>
<dbReference type="RefSeq" id="XP_006675530.1">
    <property type="nucleotide sequence ID" value="XM_006675467.1"/>
</dbReference>